<feature type="transmembrane region" description="Helical" evidence="6">
    <location>
        <begin position="198"/>
        <end position="220"/>
    </location>
</feature>
<dbReference type="AlphaFoldDB" id="A0A6J7EIZ1"/>
<feature type="transmembrane region" description="Helical" evidence="6">
    <location>
        <begin position="275"/>
        <end position="297"/>
    </location>
</feature>
<keyword evidence="4 6" id="KW-1133">Transmembrane helix</keyword>
<feature type="transmembrane region" description="Helical" evidence="6">
    <location>
        <begin position="318"/>
        <end position="336"/>
    </location>
</feature>
<dbReference type="Gene3D" id="1.20.1530.10">
    <property type="entry name" value="Na+/H+ antiporter like domain"/>
    <property type="match status" value="1"/>
</dbReference>
<dbReference type="InterPro" id="IPR023171">
    <property type="entry name" value="Na/H_antiporter_dom_sf"/>
</dbReference>
<organism evidence="8">
    <name type="scientific">freshwater metagenome</name>
    <dbReference type="NCBI Taxonomy" id="449393"/>
    <lineage>
        <taxon>unclassified sequences</taxon>
        <taxon>metagenomes</taxon>
        <taxon>ecological metagenomes</taxon>
    </lineage>
</organism>
<evidence type="ECO:0000256" key="3">
    <source>
        <dbReference type="ARBA" id="ARBA00022692"/>
    </source>
</evidence>
<dbReference type="GO" id="GO:0015385">
    <property type="term" value="F:sodium:proton antiporter activity"/>
    <property type="evidence" value="ECO:0007669"/>
    <property type="project" value="TreeGrafter"/>
</dbReference>
<dbReference type="Pfam" id="PF06965">
    <property type="entry name" value="Na_H_antiport_1"/>
    <property type="match status" value="1"/>
</dbReference>
<dbReference type="PANTHER" id="PTHR30341:SF0">
    <property type="entry name" value="NA(+)_H(+) ANTIPORTER NHAA"/>
    <property type="match status" value="1"/>
</dbReference>
<evidence type="ECO:0000256" key="2">
    <source>
        <dbReference type="ARBA" id="ARBA00022475"/>
    </source>
</evidence>
<evidence type="ECO:0000256" key="6">
    <source>
        <dbReference type="SAM" id="Phobius"/>
    </source>
</evidence>
<keyword evidence="3 6" id="KW-0812">Transmembrane</keyword>
<name>A0A6J7EIZ1_9ZZZZ</name>
<dbReference type="PANTHER" id="PTHR30341">
    <property type="entry name" value="SODIUM ION/PROTON ANTIPORTER NHAA-RELATED"/>
    <property type="match status" value="1"/>
</dbReference>
<gene>
    <name evidence="7" type="ORF">UFOPK3164_01325</name>
    <name evidence="8" type="ORF">UFOPK3427_01706</name>
    <name evidence="9" type="ORF">UFOPK4112_01373</name>
</gene>
<dbReference type="InterPro" id="IPR004670">
    <property type="entry name" value="NhaA"/>
</dbReference>
<feature type="transmembrane region" description="Helical" evidence="6">
    <location>
        <begin position="139"/>
        <end position="160"/>
    </location>
</feature>
<reference evidence="8" key="1">
    <citation type="submission" date="2020-05" db="EMBL/GenBank/DDBJ databases">
        <authorList>
            <person name="Chiriac C."/>
            <person name="Salcher M."/>
            <person name="Ghai R."/>
            <person name="Kavagutti S V."/>
        </authorList>
    </citation>
    <scope>NUCLEOTIDE SEQUENCE</scope>
</reference>
<feature type="transmembrane region" description="Helical" evidence="6">
    <location>
        <begin position="379"/>
        <end position="400"/>
    </location>
</feature>
<comment type="subcellular location">
    <subcellularLocation>
        <location evidence="1">Cell inner membrane</location>
        <topology evidence="1">Multi-pass membrane protein</topology>
    </subcellularLocation>
</comment>
<proteinExistence type="inferred from homology"/>
<dbReference type="EMBL" id="CAFBLT010000003">
    <property type="protein sequence ID" value="CAB4882996.1"/>
    <property type="molecule type" value="Genomic_DNA"/>
</dbReference>
<keyword evidence="5 6" id="KW-0472">Membrane</keyword>
<evidence type="ECO:0000256" key="5">
    <source>
        <dbReference type="ARBA" id="ARBA00023136"/>
    </source>
</evidence>
<keyword evidence="2" id="KW-1003">Cell membrane</keyword>
<sequence length="410" mass="42510">MNSAPSSLVRRWLGEPFGGFLGSLITQETIGGLILTAALVLGVVWASVFSHSYDTVVSLSISIPTIPSSMVHDVSTLVTNLAMLIFFAAIGLEIGRERAVGALQKSDTALPPVIAALGGMAMAAVTYLIVVAAEGNSAALGGWGIPMATDVAFTLGALSLIGSRVSRELRVFLLTLAVADDVAAVIILGMTSHHGHRLTSLGVVAYIALCVVIIALTLVARRLRLSLWTFVFLALGLWWAFAHLGIEPTLAGVIVGVCVPTGDDPHSPGLRLERVVTPLSTFVVLPIFAILVGGVDLTSQPWKGNWGLIGALVGARSIGKIIGITGGLALAIKFGYGSLPKGTSWRQMSGAALLCGIGFTVPLLFATRDFAGSSSLLSATKVALLMASILCAGIGLWIVAKRSKNPSPEG</sequence>
<dbReference type="GO" id="GO:0006885">
    <property type="term" value="P:regulation of pH"/>
    <property type="evidence" value="ECO:0007669"/>
    <property type="project" value="InterPro"/>
</dbReference>
<feature type="transmembrane region" description="Helical" evidence="6">
    <location>
        <begin position="70"/>
        <end position="92"/>
    </location>
</feature>
<accession>A0A6J7EIZ1</accession>
<dbReference type="GO" id="GO:0005886">
    <property type="term" value="C:plasma membrane"/>
    <property type="evidence" value="ECO:0007669"/>
    <property type="project" value="UniProtKB-SubCell"/>
</dbReference>
<evidence type="ECO:0000313" key="8">
    <source>
        <dbReference type="EMBL" id="CAB4882996.1"/>
    </source>
</evidence>
<evidence type="ECO:0000256" key="1">
    <source>
        <dbReference type="ARBA" id="ARBA00004429"/>
    </source>
</evidence>
<dbReference type="HAMAP" id="MF_01844">
    <property type="entry name" value="NhaA"/>
    <property type="match status" value="1"/>
</dbReference>
<dbReference type="EMBL" id="CAFABE010000071">
    <property type="protein sequence ID" value="CAB4832376.1"/>
    <property type="molecule type" value="Genomic_DNA"/>
</dbReference>
<protein>
    <submittedName>
        <fullName evidence="8">Unannotated protein</fullName>
    </submittedName>
</protein>
<feature type="transmembrane region" description="Helical" evidence="6">
    <location>
        <begin position="348"/>
        <end position="367"/>
    </location>
</feature>
<feature type="transmembrane region" description="Helical" evidence="6">
    <location>
        <begin position="172"/>
        <end position="192"/>
    </location>
</feature>
<feature type="transmembrane region" description="Helical" evidence="6">
    <location>
        <begin position="227"/>
        <end position="246"/>
    </location>
</feature>
<evidence type="ECO:0000313" key="9">
    <source>
        <dbReference type="EMBL" id="CAB5028026.1"/>
    </source>
</evidence>
<feature type="transmembrane region" description="Helical" evidence="6">
    <location>
        <begin position="113"/>
        <end position="133"/>
    </location>
</feature>
<feature type="transmembrane region" description="Helical" evidence="6">
    <location>
        <begin position="30"/>
        <end position="50"/>
    </location>
</feature>
<evidence type="ECO:0000313" key="7">
    <source>
        <dbReference type="EMBL" id="CAB4832376.1"/>
    </source>
</evidence>
<evidence type="ECO:0000256" key="4">
    <source>
        <dbReference type="ARBA" id="ARBA00022989"/>
    </source>
</evidence>
<dbReference type="EMBL" id="CAFBPM010000014">
    <property type="protein sequence ID" value="CAB5028026.1"/>
    <property type="molecule type" value="Genomic_DNA"/>
</dbReference>